<sequence length="40" mass="4350">MESGDNGGSKSIYSSGNEAEGPGIKYINKFEVCLTVYKYL</sequence>
<reference evidence="2 3" key="1">
    <citation type="submission" date="2016-10" db="EMBL/GenBank/DDBJ databases">
        <authorList>
            <person name="de Groot N.N."/>
        </authorList>
    </citation>
    <scope>NUCLEOTIDE SEQUENCE [LARGE SCALE GENOMIC DNA]</scope>
    <source>
        <strain evidence="2 3">DSM 14045</strain>
    </source>
</reference>
<proteinExistence type="predicted"/>
<dbReference type="Proteomes" id="UP000183918">
    <property type="component" value="Unassembled WGS sequence"/>
</dbReference>
<name>A0A1H3H898_9FIRM</name>
<feature type="region of interest" description="Disordered" evidence="1">
    <location>
        <begin position="1"/>
        <end position="22"/>
    </location>
</feature>
<keyword evidence="3" id="KW-1185">Reference proteome</keyword>
<dbReference type="AlphaFoldDB" id="A0A1H3H898"/>
<dbReference type="EMBL" id="FNPG01000008">
    <property type="protein sequence ID" value="SDY11671.1"/>
    <property type="molecule type" value="Genomic_DNA"/>
</dbReference>
<feature type="compositionally biased region" description="Polar residues" evidence="1">
    <location>
        <begin position="8"/>
        <end position="17"/>
    </location>
</feature>
<evidence type="ECO:0000256" key="1">
    <source>
        <dbReference type="SAM" id="MobiDB-lite"/>
    </source>
</evidence>
<evidence type="ECO:0000313" key="2">
    <source>
        <dbReference type="EMBL" id="SDY11671.1"/>
    </source>
</evidence>
<organism evidence="2 3">
    <name type="scientific">Lachnobacterium bovis DSM 14045</name>
    <dbReference type="NCBI Taxonomy" id="1122142"/>
    <lineage>
        <taxon>Bacteria</taxon>
        <taxon>Bacillati</taxon>
        <taxon>Bacillota</taxon>
        <taxon>Clostridia</taxon>
        <taxon>Lachnospirales</taxon>
        <taxon>Lachnospiraceae</taxon>
        <taxon>Lachnobacterium</taxon>
    </lineage>
</organism>
<protein>
    <submittedName>
        <fullName evidence="2">Uncharacterized protein</fullName>
    </submittedName>
</protein>
<evidence type="ECO:0000313" key="3">
    <source>
        <dbReference type="Proteomes" id="UP000183918"/>
    </source>
</evidence>
<gene>
    <name evidence="2" type="ORF">SAMN02910414_00770</name>
</gene>
<accession>A0A1H3H898</accession>